<feature type="domain" description="Zn(2)-C6 fungal-type" evidence="5">
    <location>
        <begin position="2"/>
        <end position="31"/>
    </location>
</feature>
<dbReference type="InterPro" id="IPR001138">
    <property type="entry name" value="Zn2Cys6_DnaBD"/>
</dbReference>
<dbReference type="InterPro" id="IPR051127">
    <property type="entry name" value="Fungal_SecMet_Regulators"/>
</dbReference>
<evidence type="ECO:0000256" key="2">
    <source>
        <dbReference type="ARBA" id="ARBA00023125"/>
    </source>
</evidence>
<evidence type="ECO:0000313" key="7">
    <source>
        <dbReference type="Proteomes" id="UP000031516"/>
    </source>
</evidence>
<dbReference type="Gene3D" id="4.10.240.10">
    <property type="entry name" value="Zn(2)-C6 fungal-type DNA-binding domain"/>
    <property type="match status" value="1"/>
</dbReference>
<dbReference type="AlphaFoldDB" id="A0A0A8L5Z8"/>
<dbReference type="GO" id="GO:0000981">
    <property type="term" value="F:DNA-binding transcription factor activity, RNA polymerase II-specific"/>
    <property type="evidence" value="ECO:0007669"/>
    <property type="project" value="InterPro"/>
</dbReference>
<keyword evidence="1" id="KW-0805">Transcription regulation</keyword>
<dbReference type="GO" id="GO:0008270">
    <property type="term" value="F:zinc ion binding"/>
    <property type="evidence" value="ECO:0007669"/>
    <property type="project" value="InterPro"/>
</dbReference>
<dbReference type="InterPro" id="IPR036864">
    <property type="entry name" value="Zn2-C6_fun-type_DNA-bd_sf"/>
</dbReference>
<evidence type="ECO:0000256" key="3">
    <source>
        <dbReference type="ARBA" id="ARBA00023163"/>
    </source>
</evidence>
<proteinExistence type="predicted"/>
<keyword evidence="4" id="KW-0539">Nucleus</keyword>
<evidence type="ECO:0000313" key="6">
    <source>
        <dbReference type="EMBL" id="CDO93566.1"/>
    </source>
</evidence>
<name>A0A0A8L5Z8_9SACH</name>
<dbReference type="GO" id="GO:0005634">
    <property type="term" value="C:nucleus"/>
    <property type="evidence" value="ECO:0007669"/>
    <property type="project" value="TreeGrafter"/>
</dbReference>
<evidence type="ECO:0000256" key="4">
    <source>
        <dbReference type="ARBA" id="ARBA00023242"/>
    </source>
</evidence>
<dbReference type="PROSITE" id="PS50048">
    <property type="entry name" value="ZN2_CY6_FUNGAL_2"/>
    <property type="match status" value="1"/>
</dbReference>
<dbReference type="EMBL" id="CCBQ010000026">
    <property type="protein sequence ID" value="CDO93566.1"/>
    <property type="molecule type" value="Genomic_DNA"/>
</dbReference>
<keyword evidence="2" id="KW-0238">DNA-binding</keyword>
<accession>A0A0A8L5Z8</accession>
<keyword evidence="3" id="KW-0804">Transcription</keyword>
<dbReference type="SUPFAM" id="SSF57701">
    <property type="entry name" value="Zn2/Cys6 DNA-binding domain"/>
    <property type="match status" value="1"/>
</dbReference>
<organism evidence="6 7">
    <name type="scientific">Kluyveromyces dobzhanskii CBS 2104</name>
    <dbReference type="NCBI Taxonomy" id="1427455"/>
    <lineage>
        <taxon>Eukaryota</taxon>
        <taxon>Fungi</taxon>
        <taxon>Dikarya</taxon>
        <taxon>Ascomycota</taxon>
        <taxon>Saccharomycotina</taxon>
        <taxon>Saccharomycetes</taxon>
        <taxon>Saccharomycetales</taxon>
        <taxon>Saccharomycetaceae</taxon>
        <taxon>Kluyveromyces</taxon>
    </lineage>
</organism>
<comment type="caution">
    <text evidence="6">The sequence shown here is derived from an EMBL/GenBank/DDBJ whole genome shotgun (WGS) entry which is preliminary data.</text>
</comment>
<evidence type="ECO:0000256" key="1">
    <source>
        <dbReference type="ARBA" id="ARBA00023015"/>
    </source>
</evidence>
<dbReference type="SMART" id="SM00066">
    <property type="entry name" value="GAL4"/>
    <property type="match status" value="1"/>
</dbReference>
<protein>
    <submittedName>
        <fullName evidence="6">WGS project CCBQ000000000 data, contig 00104</fullName>
    </submittedName>
</protein>
<dbReference type="GO" id="GO:0000435">
    <property type="term" value="P:positive regulation of transcription from RNA polymerase II promoter by galactose"/>
    <property type="evidence" value="ECO:0007669"/>
    <property type="project" value="TreeGrafter"/>
</dbReference>
<gene>
    <name evidence="6" type="ORF">KLDO_g1862</name>
</gene>
<reference evidence="6 7" key="1">
    <citation type="submission" date="2014-03" db="EMBL/GenBank/DDBJ databases">
        <title>The genome of Kluyveromyces dobzhanskii.</title>
        <authorList>
            <person name="Nystedt B."/>
            <person name="Astrom S."/>
        </authorList>
    </citation>
    <scope>NUCLEOTIDE SEQUENCE [LARGE SCALE GENOMIC DNA]</scope>
    <source>
        <strain evidence="6 7">CBS 2104</strain>
    </source>
</reference>
<dbReference type="CDD" id="cd00067">
    <property type="entry name" value="GAL4"/>
    <property type="match status" value="1"/>
</dbReference>
<sequence>MACTECKKRKQKCDGQKPCKRCMKLNVQCVYGTDRRKEKQRRKDGSTMYIFKNQTICNNTNDVTALKVINEDDPVVTEQNTEENDRDFFGGIPLMAKSISRDGSPPFDFGLTSLESCDINSFLKFIGEPLPSDDGNTLGSNISEDGYTQPRSSIVENPLEFMQRNRFIEAIFANDSHTLPGLQKNHILELSERHADLSSIDFDDNGKFLLSTVLCLGALTLRKWELLNSKSDQPKRSIIAEATAVAFNYYTIATDLIPSILAAPEIDGFCGLVLMANFMTIMIPLKGQLYLSKNALEVAVALNLHKRTSYDNTLVSDPNQLGIFLLFWNLWCSSCMLATLQGKQPFLSMDNISLPTPLEMIPILSVNSLSIHFMQLKVQLATLQAKIFKQLYVHSSINKLAFLELERELDLLSAQVKDMKSRPIYEEKLFYRSKVLMLELSCLKSQISFLLYRPELLRGESLRAVHAAKLIILELWSHYTKKFARNEKDLLDHLDWNFSYPLRTASLTLSISCMILQKYQQSLSFLSEDAIMEYTLAMEVLNDLVQVVPIEKTHVRLLTIPRSTTAHSAEQNQEDSLRFWTSVCLQ</sequence>
<dbReference type="OrthoDB" id="5600212at2759"/>
<keyword evidence="7" id="KW-1185">Reference proteome</keyword>
<dbReference type="Pfam" id="PF00172">
    <property type="entry name" value="Zn_clus"/>
    <property type="match status" value="1"/>
</dbReference>
<dbReference type="PANTHER" id="PTHR47424">
    <property type="entry name" value="REGULATORY PROTEIN GAL4"/>
    <property type="match status" value="1"/>
</dbReference>
<evidence type="ECO:0000259" key="5">
    <source>
        <dbReference type="PROSITE" id="PS50048"/>
    </source>
</evidence>
<dbReference type="Proteomes" id="UP000031516">
    <property type="component" value="Unassembled WGS sequence"/>
</dbReference>
<dbReference type="PANTHER" id="PTHR47424:SF3">
    <property type="entry name" value="REGULATORY PROTEIN GAL4"/>
    <property type="match status" value="1"/>
</dbReference>
<dbReference type="PROSITE" id="PS00463">
    <property type="entry name" value="ZN2_CY6_FUNGAL_1"/>
    <property type="match status" value="1"/>
</dbReference>
<dbReference type="GO" id="GO:0000978">
    <property type="term" value="F:RNA polymerase II cis-regulatory region sequence-specific DNA binding"/>
    <property type="evidence" value="ECO:0007669"/>
    <property type="project" value="TreeGrafter"/>
</dbReference>